<keyword evidence="4" id="KW-1185">Reference proteome</keyword>
<dbReference type="GO" id="GO:0005829">
    <property type="term" value="C:cytosol"/>
    <property type="evidence" value="ECO:0007669"/>
    <property type="project" value="TreeGrafter"/>
</dbReference>
<dbReference type="Gene3D" id="3.50.50.60">
    <property type="entry name" value="FAD/NAD(P)-binding domain"/>
    <property type="match status" value="2"/>
</dbReference>
<feature type="compositionally biased region" description="Acidic residues" evidence="2">
    <location>
        <begin position="551"/>
        <end position="560"/>
    </location>
</feature>
<comment type="similarity">
    <text evidence="1">Belongs to the Rab GDI family.</text>
</comment>
<organism evidence="3 4">
    <name type="scientific">Mycena alexandri</name>
    <dbReference type="NCBI Taxonomy" id="1745969"/>
    <lineage>
        <taxon>Eukaryota</taxon>
        <taxon>Fungi</taxon>
        <taxon>Dikarya</taxon>
        <taxon>Basidiomycota</taxon>
        <taxon>Agaricomycotina</taxon>
        <taxon>Agaricomycetes</taxon>
        <taxon>Agaricomycetidae</taxon>
        <taxon>Agaricales</taxon>
        <taxon>Marasmiineae</taxon>
        <taxon>Mycenaceae</taxon>
        <taxon>Mycena</taxon>
    </lineage>
</organism>
<dbReference type="GO" id="GO:0005634">
    <property type="term" value="C:nucleus"/>
    <property type="evidence" value="ECO:0007669"/>
    <property type="project" value="TreeGrafter"/>
</dbReference>
<evidence type="ECO:0000313" key="4">
    <source>
        <dbReference type="Proteomes" id="UP001218188"/>
    </source>
</evidence>
<dbReference type="InterPro" id="IPR036188">
    <property type="entry name" value="FAD/NAD-bd_sf"/>
</dbReference>
<dbReference type="Gene3D" id="1.10.405.10">
    <property type="entry name" value="Guanine Nucleotide Dissociation Inhibitor, domain 1"/>
    <property type="match status" value="1"/>
</dbReference>
<dbReference type="GO" id="GO:0007264">
    <property type="term" value="P:small GTPase-mediated signal transduction"/>
    <property type="evidence" value="ECO:0007669"/>
    <property type="project" value="InterPro"/>
</dbReference>
<dbReference type="SUPFAM" id="SSF54373">
    <property type="entry name" value="FAD-linked reductases, C-terminal domain"/>
    <property type="match status" value="1"/>
</dbReference>
<dbReference type="Gene3D" id="3.30.519.10">
    <property type="entry name" value="Guanine Nucleotide Dissociation Inhibitor, domain 2"/>
    <property type="match status" value="1"/>
</dbReference>
<sequence length="560" mass="59896">MNNDEDATFDIIVLGTGLTESIAAAALSKAGYKVAHLDRNEYYGSGEASLSFEEFIKWQDKLQPFIRGASRSGDSIEQARAYSISLSPSLIPSTGPLIDALVASGVSRYGGFRLIERVCVYEPSGIVKPVPGSKEDIFKNKDISLLDKRRLMRFLMFAAGDLEDKKELEGHADSPFPEFLKAVFSLNEEMTGAIAYALAYCLSPTDPTLPALHRLRRYLRSAGRYGASPFLVGHYGSSGEIAQGFCRTAAVSGAVYILGRNLSEMTISSSDHQHVVQLDDFDGRLTASLVIHGSSYAPLYASPVPPPQVLSAPFSALSPNYPVARCVAIIDRPLSLGVPATQSVEGEEAADAPPPPVPDTAVIVFPPGSLSNGGSSTAPATVLIVGEGTMSCPKGKWIVYLALPLVDTNFNSDSTGAAPDPRVLLQPGALPDPRALLQPYLDAVLALALPSPGHEADSPQTPPTPLFSTFYVQTPHRYVRGPPSTDDEPGAHEHLAPVPLPPVFPLPDAGDAAAVHAESVFWEAVRVLKMARGGGEGEEEITSMWPPMESREEEEEEDFS</sequence>
<protein>
    <submittedName>
        <fullName evidence="3">FAD/NAD-P-binding domain-containing protein</fullName>
    </submittedName>
</protein>
<evidence type="ECO:0000313" key="3">
    <source>
        <dbReference type="EMBL" id="KAJ7031084.1"/>
    </source>
</evidence>
<dbReference type="PANTHER" id="PTHR11787:SF4">
    <property type="entry name" value="CHM, RAB ESCORT PROTEIN 1"/>
    <property type="match status" value="1"/>
</dbReference>
<comment type="caution">
    <text evidence="3">The sequence shown here is derived from an EMBL/GenBank/DDBJ whole genome shotgun (WGS) entry which is preliminary data.</text>
</comment>
<gene>
    <name evidence="3" type="ORF">C8F04DRAFT_1005186</name>
</gene>
<dbReference type="AlphaFoldDB" id="A0AAD6SNE4"/>
<dbReference type="PANTHER" id="PTHR11787">
    <property type="entry name" value="RAB GDP-DISSOCIATION INHIBITOR"/>
    <property type="match status" value="1"/>
</dbReference>
<proteinExistence type="inferred from homology"/>
<dbReference type="PRINTS" id="PR00891">
    <property type="entry name" value="RABGDIREP"/>
</dbReference>
<accession>A0AAD6SNE4</accession>
<evidence type="ECO:0000256" key="1">
    <source>
        <dbReference type="ARBA" id="ARBA00005593"/>
    </source>
</evidence>
<dbReference type="GO" id="GO:0016192">
    <property type="term" value="P:vesicle-mediated transport"/>
    <property type="evidence" value="ECO:0007669"/>
    <property type="project" value="TreeGrafter"/>
</dbReference>
<dbReference type="EMBL" id="JARJCM010000084">
    <property type="protein sequence ID" value="KAJ7031084.1"/>
    <property type="molecule type" value="Genomic_DNA"/>
</dbReference>
<dbReference type="Proteomes" id="UP001218188">
    <property type="component" value="Unassembled WGS sequence"/>
</dbReference>
<dbReference type="GO" id="GO:0005968">
    <property type="term" value="C:Rab-protein geranylgeranyltransferase complex"/>
    <property type="evidence" value="ECO:0007669"/>
    <property type="project" value="TreeGrafter"/>
</dbReference>
<dbReference type="InterPro" id="IPR018203">
    <property type="entry name" value="GDP_dissociation_inhibitor"/>
</dbReference>
<dbReference type="SUPFAM" id="SSF51905">
    <property type="entry name" value="FAD/NAD(P)-binding domain"/>
    <property type="match status" value="1"/>
</dbReference>
<reference evidence="3" key="1">
    <citation type="submission" date="2023-03" db="EMBL/GenBank/DDBJ databases">
        <title>Massive genome expansion in bonnet fungi (Mycena s.s.) driven by repeated elements and novel gene families across ecological guilds.</title>
        <authorList>
            <consortium name="Lawrence Berkeley National Laboratory"/>
            <person name="Harder C.B."/>
            <person name="Miyauchi S."/>
            <person name="Viragh M."/>
            <person name="Kuo A."/>
            <person name="Thoen E."/>
            <person name="Andreopoulos B."/>
            <person name="Lu D."/>
            <person name="Skrede I."/>
            <person name="Drula E."/>
            <person name="Henrissat B."/>
            <person name="Morin E."/>
            <person name="Kohler A."/>
            <person name="Barry K."/>
            <person name="LaButti K."/>
            <person name="Morin E."/>
            <person name="Salamov A."/>
            <person name="Lipzen A."/>
            <person name="Mereny Z."/>
            <person name="Hegedus B."/>
            <person name="Baldrian P."/>
            <person name="Stursova M."/>
            <person name="Weitz H."/>
            <person name="Taylor A."/>
            <person name="Grigoriev I.V."/>
            <person name="Nagy L.G."/>
            <person name="Martin F."/>
            <person name="Kauserud H."/>
        </authorList>
    </citation>
    <scope>NUCLEOTIDE SEQUENCE</scope>
    <source>
        <strain evidence="3">CBHHK200</strain>
    </source>
</reference>
<dbReference type="Pfam" id="PF00996">
    <property type="entry name" value="GDI"/>
    <property type="match status" value="1"/>
</dbReference>
<evidence type="ECO:0000256" key="2">
    <source>
        <dbReference type="SAM" id="MobiDB-lite"/>
    </source>
</evidence>
<name>A0AAD6SNE4_9AGAR</name>
<dbReference type="GO" id="GO:0005092">
    <property type="term" value="F:GDP-dissociation inhibitor activity"/>
    <property type="evidence" value="ECO:0007669"/>
    <property type="project" value="InterPro"/>
</dbReference>
<feature type="region of interest" description="Disordered" evidence="2">
    <location>
        <begin position="533"/>
        <end position="560"/>
    </location>
</feature>